<dbReference type="Proteomes" id="UP001162992">
    <property type="component" value="Chromosome 18"/>
</dbReference>
<reference evidence="2" key="1">
    <citation type="journal article" date="2024" name="Proc. Natl. Acad. Sci. U.S.A.">
        <title>Extraordinary preservation of gene collinearity over three hundred million years revealed in homosporous lycophytes.</title>
        <authorList>
            <person name="Li C."/>
            <person name="Wickell D."/>
            <person name="Kuo L.Y."/>
            <person name="Chen X."/>
            <person name="Nie B."/>
            <person name="Liao X."/>
            <person name="Peng D."/>
            <person name="Ji J."/>
            <person name="Jenkins J."/>
            <person name="Williams M."/>
            <person name="Shu S."/>
            <person name="Plott C."/>
            <person name="Barry K."/>
            <person name="Rajasekar S."/>
            <person name="Grimwood J."/>
            <person name="Han X."/>
            <person name="Sun S."/>
            <person name="Hou Z."/>
            <person name="He W."/>
            <person name="Dai G."/>
            <person name="Sun C."/>
            <person name="Schmutz J."/>
            <person name="Leebens-Mack J.H."/>
            <person name="Li F.W."/>
            <person name="Wang L."/>
        </authorList>
    </citation>
    <scope>NUCLEOTIDE SEQUENCE [LARGE SCALE GENOMIC DNA]</scope>
    <source>
        <strain evidence="2">cv. PW_Plant_1</strain>
    </source>
</reference>
<protein>
    <submittedName>
        <fullName evidence="1">Uncharacterized protein</fullName>
    </submittedName>
</protein>
<name>A0ACC2B4C6_DIPCM</name>
<sequence length="655" mass="74777">MSHSRMCCNKEPPATNQQAPKSLMRNLDPNPDWTLEDLKVELNALQEKLNGSTLLHLDHPLPKNSSIISWRALSTTADFGRESGPFIMRAFDDESEEESDILDEDRAAAYGECTEEFTSILHEDNKSRSGNLVCGDSKLEVSGKLLLPKTDVVEATLIELERERLRRVQEEVRQRRASLETALMEEVEQSLVRLTQVMKDEEHNFENARRQDKQYQRSIAEARDNYLSEMQRDHEQRSQVEERKIRKEVAAEEARRKEIALRETQERELKARLEVEAKMKADLLLQTEKRKAAAEAARKQQAETAAAAALRRTEEERKSKQEEGQKMKESTLNLADIVLKEEGSVDISFTGPKPRAAEKAAKLETERFQKLRLLQESTKLLQSNPALTKELKSLERLIIKILQQIAATQEQVRNKSIELTALLSDGSKPQQFLILTLASKLLSQCESQVLKLPSFAFPLAQVVVNVAAQIPFVMDVVLAKLNAACIFTVPKYFIFSKNQYENDIAYYKMLGYQEVDNKLESTDEFLARMMAYMTFYAAITQTETSVGSNPHGLKEAWAWCAHLLNKIPANRYSASALEAFLKIAGFRLYQVYPKPFVKVMQSIMNEFVVNLKKHNDPDTKAVINRLETYLLTQQFMVEPEGHQMPRTDLSSSMRA</sequence>
<dbReference type="EMBL" id="CM055109">
    <property type="protein sequence ID" value="KAJ7524282.1"/>
    <property type="molecule type" value="Genomic_DNA"/>
</dbReference>
<gene>
    <name evidence="1" type="ORF">O6H91_18G085000</name>
</gene>
<organism evidence="1 2">
    <name type="scientific">Diphasiastrum complanatum</name>
    <name type="common">Issler's clubmoss</name>
    <name type="synonym">Lycopodium complanatum</name>
    <dbReference type="NCBI Taxonomy" id="34168"/>
    <lineage>
        <taxon>Eukaryota</taxon>
        <taxon>Viridiplantae</taxon>
        <taxon>Streptophyta</taxon>
        <taxon>Embryophyta</taxon>
        <taxon>Tracheophyta</taxon>
        <taxon>Lycopodiopsida</taxon>
        <taxon>Lycopodiales</taxon>
        <taxon>Lycopodiaceae</taxon>
        <taxon>Lycopodioideae</taxon>
        <taxon>Diphasiastrum</taxon>
    </lineage>
</organism>
<evidence type="ECO:0000313" key="1">
    <source>
        <dbReference type="EMBL" id="KAJ7524282.1"/>
    </source>
</evidence>
<comment type="caution">
    <text evidence="1">The sequence shown here is derived from an EMBL/GenBank/DDBJ whole genome shotgun (WGS) entry which is preliminary data.</text>
</comment>
<proteinExistence type="predicted"/>
<accession>A0ACC2B4C6</accession>
<evidence type="ECO:0000313" key="2">
    <source>
        <dbReference type="Proteomes" id="UP001162992"/>
    </source>
</evidence>
<keyword evidence="2" id="KW-1185">Reference proteome</keyword>